<gene>
    <name evidence="10" type="ORF">CKAN_02432000</name>
</gene>
<evidence type="ECO:0000313" key="10">
    <source>
        <dbReference type="EMBL" id="RWR94999.1"/>
    </source>
</evidence>
<sequence length="541" mass="61283">MRMKGGISFNGLRGKWLSLILTTLTFTAILILAWEKTPLVTTLPPQKQLKVLTSPVIFNVSPSNNLTSLKDEANIEEDFSYVAIDKETKTQQGEINTQLLHATEVETVSYQDKDSGAAPMDSVTARFPDEKKVDDNSITPLVEEKASQEQNEKEKEKEKKLILVCAAIPSIIHKGKESTFRLHGIENIQQIRQKPRQILTGCNYAKGKWVAESRWPLYSGFGCKQWLSEMWACRLTQRTDFSYEGFRWQPENCEMPEFDGSAFLKRMQDKTIAFVGDSLGRQQFQSMMCMVTGGKDSPEVEDVGWQYGFVKAEGAMRPDGWAYRFPTTNTTILYHWSASLCDLEPLNMTKPATEYAMHLDRPAAFLQRYLHMLDVLVLNTGHHWNRGKFNANHWVMHVNGEPNKNRKLAPIGNAKNFAIQSVVKWLDSELPKHPRLKAFFRTLSPRHFFNGDWNTGGSCDNTAPLAAGDTVSQDESQDTVVAGAIEGTRVRLLDITAISQLRDEGHISRYSIKATEGMRDCLHWCLPGIPDTWNEILFAQV</sequence>
<dbReference type="GO" id="GO:0009834">
    <property type="term" value="P:plant-type secondary cell wall biogenesis"/>
    <property type="evidence" value="ECO:0007669"/>
    <property type="project" value="TreeGrafter"/>
</dbReference>
<dbReference type="OrthoDB" id="630188at2759"/>
<dbReference type="Proteomes" id="UP000283530">
    <property type="component" value="Unassembled WGS sequence"/>
</dbReference>
<accession>A0A443PW53</accession>
<evidence type="ECO:0000256" key="7">
    <source>
        <dbReference type="SAM" id="MobiDB-lite"/>
    </source>
</evidence>
<dbReference type="GO" id="GO:0010411">
    <property type="term" value="P:xyloglucan metabolic process"/>
    <property type="evidence" value="ECO:0007669"/>
    <property type="project" value="TreeGrafter"/>
</dbReference>
<name>A0A443PW53_9MAGN</name>
<keyword evidence="5" id="KW-1133">Transmembrane helix</keyword>
<dbReference type="Pfam" id="PF13839">
    <property type="entry name" value="PC-Esterase"/>
    <property type="match status" value="1"/>
</dbReference>
<evidence type="ECO:0000256" key="3">
    <source>
        <dbReference type="ARBA" id="ARBA00022692"/>
    </source>
</evidence>
<feature type="domain" description="Trichome birefringence-like N-terminal" evidence="9">
    <location>
        <begin position="201"/>
        <end position="254"/>
    </location>
</feature>
<evidence type="ECO:0000313" key="11">
    <source>
        <dbReference type="Proteomes" id="UP000283530"/>
    </source>
</evidence>
<evidence type="ECO:0000256" key="2">
    <source>
        <dbReference type="ARBA" id="ARBA00007727"/>
    </source>
</evidence>
<dbReference type="GO" id="GO:0005794">
    <property type="term" value="C:Golgi apparatus"/>
    <property type="evidence" value="ECO:0007669"/>
    <property type="project" value="UniProtKB-ARBA"/>
</dbReference>
<feature type="region of interest" description="Disordered" evidence="7">
    <location>
        <begin position="110"/>
        <end position="154"/>
    </location>
</feature>
<keyword evidence="11" id="KW-1185">Reference proteome</keyword>
<dbReference type="InterPro" id="IPR026057">
    <property type="entry name" value="TBL_C"/>
</dbReference>
<evidence type="ECO:0000256" key="5">
    <source>
        <dbReference type="ARBA" id="ARBA00022989"/>
    </source>
</evidence>
<evidence type="ECO:0000259" key="9">
    <source>
        <dbReference type="Pfam" id="PF14416"/>
    </source>
</evidence>
<dbReference type="EMBL" id="QPKB01000011">
    <property type="protein sequence ID" value="RWR94999.1"/>
    <property type="molecule type" value="Genomic_DNA"/>
</dbReference>
<feature type="compositionally biased region" description="Basic and acidic residues" evidence="7">
    <location>
        <begin position="142"/>
        <end position="154"/>
    </location>
</feature>
<keyword evidence="6" id="KW-0472">Membrane</keyword>
<dbReference type="PANTHER" id="PTHR13533">
    <property type="entry name" value="N-ACETYLNEURAMINATE 9-O-ACETYLTRANSFERASE"/>
    <property type="match status" value="1"/>
</dbReference>
<dbReference type="AlphaFoldDB" id="A0A443PW53"/>
<dbReference type="GO" id="GO:0016407">
    <property type="term" value="F:acetyltransferase activity"/>
    <property type="evidence" value="ECO:0007669"/>
    <property type="project" value="TreeGrafter"/>
</dbReference>
<dbReference type="GO" id="GO:0045492">
    <property type="term" value="P:xylan biosynthetic process"/>
    <property type="evidence" value="ECO:0007669"/>
    <property type="project" value="TreeGrafter"/>
</dbReference>
<dbReference type="STRING" id="337451.A0A443PW53"/>
<protein>
    <submittedName>
        <fullName evidence="10">Protein trichome birefringence-like protein 14</fullName>
    </submittedName>
</protein>
<evidence type="ECO:0000256" key="1">
    <source>
        <dbReference type="ARBA" id="ARBA00004167"/>
    </source>
</evidence>
<evidence type="ECO:0000259" key="8">
    <source>
        <dbReference type="Pfam" id="PF13839"/>
    </source>
</evidence>
<dbReference type="Pfam" id="PF14416">
    <property type="entry name" value="PMR5N"/>
    <property type="match status" value="1"/>
</dbReference>
<proteinExistence type="inferred from homology"/>
<evidence type="ECO:0000256" key="6">
    <source>
        <dbReference type="ARBA" id="ARBA00023136"/>
    </source>
</evidence>
<comment type="similarity">
    <text evidence="2">Belongs to the PC-esterase family. TBL subfamily.</text>
</comment>
<keyword evidence="4" id="KW-0735">Signal-anchor</keyword>
<feature type="domain" description="Trichome birefringence-like C-terminal" evidence="8">
    <location>
        <begin position="255"/>
        <end position="539"/>
    </location>
</feature>
<dbReference type="PANTHER" id="PTHR13533:SF32">
    <property type="entry name" value="PROTEIN TRICHOME BIREFRINGENCE-LIKE 14"/>
    <property type="match status" value="1"/>
</dbReference>
<reference evidence="10 11" key="1">
    <citation type="journal article" date="2019" name="Nat. Plants">
        <title>Stout camphor tree genome fills gaps in understanding of flowering plant genome evolution.</title>
        <authorList>
            <person name="Chaw S.M."/>
            <person name="Liu Y.C."/>
            <person name="Wu Y.W."/>
            <person name="Wang H.Y."/>
            <person name="Lin C.I."/>
            <person name="Wu C.S."/>
            <person name="Ke H.M."/>
            <person name="Chang L.Y."/>
            <person name="Hsu C.Y."/>
            <person name="Yang H.T."/>
            <person name="Sudianto E."/>
            <person name="Hsu M.H."/>
            <person name="Wu K.P."/>
            <person name="Wang L.N."/>
            <person name="Leebens-Mack J.H."/>
            <person name="Tsai I.J."/>
        </authorList>
    </citation>
    <scope>NUCLEOTIDE SEQUENCE [LARGE SCALE GENOMIC DNA]</scope>
    <source>
        <strain evidence="11">cv. Chaw 1501</strain>
        <tissue evidence="10">Young leaves</tissue>
    </source>
</reference>
<keyword evidence="3" id="KW-0812">Transmembrane</keyword>
<evidence type="ECO:0000256" key="4">
    <source>
        <dbReference type="ARBA" id="ARBA00022968"/>
    </source>
</evidence>
<organism evidence="10 11">
    <name type="scientific">Cinnamomum micranthum f. kanehirae</name>
    <dbReference type="NCBI Taxonomy" id="337451"/>
    <lineage>
        <taxon>Eukaryota</taxon>
        <taxon>Viridiplantae</taxon>
        <taxon>Streptophyta</taxon>
        <taxon>Embryophyta</taxon>
        <taxon>Tracheophyta</taxon>
        <taxon>Spermatophyta</taxon>
        <taxon>Magnoliopsida</taxon>
        <taxon>Magnoliidae</taxon>
        <taxon>Laurales</taxon>
        <taxon>Lauraceae</taxon>
        <taxon>Cinnamomum</taxon>
    </lineage>
</organism>
<comment type="subcellular location">
    <subcellularLocation>
        <location evidence="1">Membrane</location>
        <topology evidence="1">Single-pass membrane protein</topology>
    </subcellularLocation>
</comment>
<dbReference type="GO" id="GO:0016020">
    <property type="term" value="C:membrane"/>
    <property type="evidence" value="ECO:0007669"/>
    <property type="project" value="UniProtKB-SubCell"/>
</dbReference>
<dbReference type="InterPro" id="IPR025846">
    <property type="entry name" value="TBL_N"/>
</dbReference>
<comment type="caution">
    <text evidence="10">The sequence shown here is derived from an EMBL/GenBank/DDBJ whole genome shotgun (WGS) entry which is preliminary data.</text>
</comment>